<evidence type="ECO:0000313" key="2">
    <source>
        <dbReference type="EMBL" id="ROR75967.1"/>
    </source>
</evidence>
<proteinExistence type="predicted"/>
<dbReference type="AlphaFoldDB" id="A0A3N2BL02"/>
<dbReference type="EMBL" id="RKHL01000002">
    <property type="protein sequence ID" value="ROR75967.1"/>
    <property type="molecule type" value="Genomic_DNA"/>
</dbReference>
<evidence type="ECO:0000256" key="1">
    <source>
        <dbReference type="SAM" id="Phobius"/>
    </source>
</evidence>
<feature type="transmembrane region" description="Helical" evidence="1">
    <location>
        <begin position="25"/>
        <end position="48"/>
    </location>
</feature>
<sequence length="431" mass="46984">MSFKDSAKGVATALRLDSHHAIERFGVFFGALVLTSVLIFSGASVSAVTNVNAQMDSRTLYTPSFATSKTQLAGDVDGVFVNSDRTRAMVLMRFKDASSVSANAQKYQAFLTGSSVDLVDQALKTDITGQIVVFGSTGYMAMVLDSSGPFQQQILNLTMRANSELVYKPSEQRKVREDLKGQSTFSEFDQWRLFFNPGASGATKSEALDAPTFDAGAVYSELVVASEEKTIRAAMDEELNVMRADLARIGEYEAESRRVSVDGVFLTAPVAPAQIAGDVVTGEPGIGDTESTLALETEWVSPRGYDFDWRAGSVTKGYLGDLVDEGESYVTYLADKASAGKDADSQGVRVNDIEWQLSNGRLLKDYGTSDRAMQPLFEIRNGLSQAYQDYYKHKLDYQTKSYTDLLDLEVGLLNVRAGASNNSSQKALFTY</sequence>
<keyword evidence="1" id="KW-0812">Transmembrane</keyword>
<comment type="caution">
    <text evidence="2">The sequence shown here is derived from an EMBL/GenBank/DDBJ whole genome shotgun (WGS) entry which is preliminary data.</text>
</comment>
<dbReference type="Proteomes" id="UP000266915">
    <property type="component" value="Unassembled WGS sequence"/>
</dbReference>
<name>A0A3N2BL02_9MICO</name>
<accession>A0A3N2BL02</accession>
<evidence type="ECO:0000313" key="3">
    <source>
        <dbReference type="Proteomes" id="UP000266915"/>
    </source>
</evidence>
<protein>
    <submittedName>
        <fullName evidence="2">Uncharacterized protein</fullName>
    </submittedName>
</protein>
<keyword evidence="3" id="KW-1185">Reference proteome</keyword>
<keyword evidence="1" id="KW-1133">Transmembrane helix</keyword>
<reference evidence="2 3" key="1">
    <citation type="submission" date="2018-11" db="EMBL/GenBank/DDBJ databases">
        <title>Sequencing the genomes of 1000 actinobacteria strains.</title>
        <authorList>
            <person name="Klenk H.-P."/>
        </authorList>
    </citation>
    <scope>NUCLEOTIDE SEQUENCE [LARGE SCALE GENOMIC DNA]</scope>
    <source>
        <strain evidence="2 3">DSM 14012</strain>
    </source>
</reference>
<gene>
    <name evidence="2" type="ORF">EDD42_3918</name>
</gene>
<keyword evidence="1" id="KW-0472">Membrane</keyword>
<dbReference type="RefSeq" id="WP_200811442.1">
    <property type="nucleotide sequence ID" value="NZ_FXAP01000007.1"/>
</dbReference>
<organism evidence="2 3">
    <name type="scientific">Plantibacter flavus</name>
    <dbReference type="NCBI Taxonomy" id="150123"/>
    <lineage>
        <taxon>Bacteria</taxon>
        <taxon>Bacillati</taxon>
        <taxon>Actinomycetota</taxon>
        <taxon>Actinomycetes</taxon>
        <taxon>Micrococcales</taxon>
        <taxon>Microbacteriaceae</taxon>
        <taxon>Plantibacter</taxon>
    </lineage>
</organism>